<dbReference type="Gene3D" id="1.20.1250.40">
    <property type="match status" value="1"/>
</dbReference>
<dbReference type="EMBL" id="JAKWBI020000510">
    <property type="protein sequence ID" value="KAJ2894274.1"/>
    <property type="molecule type" value="Genomic_DNA"/>
</dbReference>
<organism evidence="8 9">
    <name type="scientific">Zalerion maritima</name>
    <dbReference type="NCBI Taxonomy" id="339359"/>
    <lineage>
        <taxon>Eukaryota</taxon>
        <taxon>Fungi</taxon>
        <taxon>Dikarya</taxon>
        <taxon>Ascomycota</taxon>
        <taxon>Pezizomycotina</taxon>
        <taxon>Sordariomycetes</taxon>
        <taxon>Lulworthiomycetidae</taxon>
        <taxon>Lulworthiales</taxon>
        <taxon>Lulworthiaceae</taxon>
        <taxon>Zalerion</taxon>
    </lineage>
</organism>
<dbReference type="PANTHER" id="PTHR15561">
    <property type="entry name" value="CALCITONIN GENE-RELATED PEPTIDE-RECEPTOR COMPONENT PROTEIN"/>
    <property type="match status" value="1"/>
</dbReference>
<comment type="similarity">
    <text evidence="2">Belongs to the eukaryotic RPC9 RNA polymerase subunit family.</text>
</comment>
<dbReference type="InterPro" id="IPR038846">
    <property type="entry name" value="RPC9"/>
</dbReference>
<dbReference type="GO" id="GO:0005666">
    <property type="term" value="C:RNA polymerase III complex"/>
    <property type="evidence" value="ECO:0007669"/>
    <property type="project" value="InterPro"/>
</dbReference>
<dbReference type="PANTHER" id="PTHR15561:SF0">
    <property type="entry name" value="DNA-DIRECTED RNA POLYMERASE III SUBUNIT RPC9"/>
    <property type="match status" value="1"/>
</dbReference>
<dbReference type="InterPro" id="IPR038324">
    <property type="entry name" value="Rpb4/RPC9_sf"/>
</dbReference>
<evidence type="ECO:0000256" key="3">
    <source>
        <dbReference type="ARBA" id="ARBA00016672"/>
    </source>
</evidence>
<keyword evidence="9" id="KW-1185">Reference proteome</keyword>
<dbReference type="SMART" id="SM00657">
    <property type="entry name" value="RPOL4c"/>
    <property type="match status" value="1"/>
</dbReference>
<dbReference type="GO" id="GO:0000166">
    <property type="term" value="F:nucleotide binding"/>
    <property type="evidence" value="ECO:0007669"/>
    <property type="project" value="InterPro"/>
</dbReference>
<reference evidence="8" key="1">
    <citation type="submission" date="2022-07" db="EMBL/GenBank/DDBJ databases">
        <title>Draft genome sequence of Zalerion maritima ATCC 34329, a (micro)plastics degrading marine fungus.</title>
        <authorList>
            <person name="Paco A."/>
            <person name="Goncalves M.F.M."/>
            <person name="Rocha-Santos T.A.P."/>
            <person name="Alves A."/>
        </authorList>
    </citation>
    <scope>NUCLEOTIDE SEQUENCE</scope>
    <source>
        <strain evidence="8">ATCC 34329</strain>
    </source>
</reference>
<dbReference type="SUPFAM" id="SSF47819">
    <property type="entry name" value="HRDC-like"/>
    <property type="match status" value="1"/>
</dbReference>
<evidence type="ECO:0000256" key="5">
    <source>
        <dbReference type="ARBA" id="ARBA00023163"/>
    </source>
</evidence>
<dbReference type="InterPro" id="IPR010997">
    <property type="entry name" value="HRDC-like_sf"/>
</dbReference>
<dbReference type="InterPro" id="IPR006590">
    <property type="entry name" value="RNA_pol_Rpb4/RPC9_core"/>
</dbReference>
<proteinExistence type="inferred from homology"/>
<accession>A0AAD5WN41</accession>
<evidence type="ECO:0000256" key="2">
    <source>
        <dbReference type="ARBA" id="ARBA00006898"/>
    </source>
</evidence>
<evidence type="ECO:0000256" key="6">
    <source>
        <dbReference type="ARBA" id="ARBA00023242"/>
    </source>
</evidence>
<feature type="domain" description="RNA polymerase Rpb4/RPC9 core" evidence="7">
    <location>
        <begin position="1"/>
        <end position="142"/>
    </location>
</feature>
<keyword evidence="6" id="KW-0539">Nucleus</keyword>
<dbReference type="InterPro" id="IPR005574">
    <property type="entry name" value="Rpb4/RPC9"/>
</dbReference>
<evidence type="ECO:0000259" key="7">
    <source>
        <dbReference type="SMART" id="SM00657"/>
    </source>
</evidence>
<dbReference type="AlphaFoldDB" id="A0AAD5WN41"/>
<evidence type="ECO:0000256" key="1">
    <source>
        <dbReference type="ARBA" id="ARBA00004123"/>
    </source>
</evidence>
<name>A0AAD5WN41_9PEZI</name>
<gene>
    <name evidence="8" type="ORF">MKZ38_007782</name>
</gene>
<dbReference type="GO" id="GO:0006384">
    <property type="term" value="P:transcription initiation at RNA polymerase III promoter"/>
    <property type="evidence" value="ECO:0007669"/>
    <property type="project" value="InterPro"/>
</dbReference>
<dbReference type="Pfam" id="PF03874">
    <property type="entry name" value="RNA_pol_Rpb4"/>
    <property type="match status" value="1"/>
</dbReference>
<comment type="subcellular location">
    <subcellularLocation>
        <location evidence="1">Nucleus</location>
    </subcellularLocation>
</comment>
<evidence type="ECO:0000256" key="4">
    <source>
        <dbReference type="ARBA" id="ARBA00022478"/>
    </source>
</evidence>
<evidence type="ECO:0000313" key="8">
    <source>
        <dbReference type="EMBL" id="KAJ2894274.1"/>
    </source>
</evidence>
<keyword evidence="4" id="KW-0240">DNA-directed RNA polymerase</keyword>
<protein>
    <recommendedName>
        <fullName evidence="3">DNA-directed RNA polymerase III subunit RPC9</fullName>
    </recommendedName>
</protein>
<evidence type="ECO:0000313" key="9">
    <source>
        <dbReference type="Proteomes" id="UP001201980"/>
    </source>
</evidence>
<keyword evidence="5" id="KW-0804">Transcription</keyword>
<dbReference type="Proteomes" id="UP001201980">
    <property type="component" value="Unassembled WGS sequence"/>
</dbReference>
<comment type="caution">
    <text evidence="8">The sequence shown here is derived from an EMBL/GenBank/DDBJ whole genome shotgun (WGS) entry which is preliminary data.</text>
</comment>
<sequence length="167" mass="18929">MKILDANASMITNFELSRFIQTQQQQNASQAPKRRTPVNMDTLVKEVQSYLRTFPNPLHEPGNKAPVRYSPYDTYSDEAILELVQRLAPMRVSKSETMAILNLRPENMAILLAVLEDADERWSAEELKKILHVITSILGRFSDELRAHYPGGKGEELAAQESEEAES</sequence>